<sequence length="50" mass="5895">MMTAIFIISRFIWFFLTRGDRLFDLAGTIIIAIILFISSYYLFGKKIDKN</sequence>
<dbReference type="EMBL" id="AECT01000012">
    <property type="protein sequence ID" value="EFU22739.1"/>
    <property type="molecule type" value="Genomic_DNA"/>
</dbReference>
<keyword evidence="1" id="KW-1133">Transmembrane helix</keyword>
<dbReference type="Proteomes" id="UP000002973">
    <property type="component" value="Unassembled WGS sequence"/>
</dbReference>
<keyword evidence="1" id="KW-0812">Transmembrane</keyword>
<accession>E6J002</accession>
<evidence type="ECO:0000256" key="1">
    <source>
        <dbReference type="SAM" id="Phobius"/>
    </source>
</evidence>
<comment type="caution">
    <text evidence="2">The sequence shown here is derived from an EMBL/GenBank/DDBJ whole genome shotgun (WGS) entry which is preliminary data.</text>
</comment>
<proteinExistence type="predicted"/>
<keyword evidence="1" id="KW-0472">Membrane</keyword>
<reference evidence="2 3" key="1">
    <citation type="submission" date="2010-11" db="EMBL/GenBank/DDBJ databases">
        <authorList>
            <person name="Weinstock G."/>
            <person name="Sodergren E."/>
            <person name="Clifton S."/>
            <person name="Fulton L."/>
            <person name="Fulton B."/>
            <person name="Courtney L."/>
            <person name="Fronick C."/>
            <person name="Harrison M."/>
            <person name="Strong C."/>
            <person name="Farmer C."/>
            <person name="Delahaunty K."/>
            <person name="Markovic C."/>
            <person name="Hall O."/>
            <person name="Minx P."/>
            <person name="Tomlinson C."/>
            <person name="Mitreva M."/>
            <person name="Hou S."/>
            <person name="Chen J."/>
            <person name="Wollam A."/>
            <person name="Pepin K.H."/>
            <person name="Johnson M."/>
            <person name="Bhonagiri V."/>
            <person name="Zhang X."/>
            <person name="Suruliraj S."/>
            <person name="Warren W."/>
            <person name="Chinwalla A."/>
            <person name="Mardis E.R."/>
            <person name="Wilson R.K."/>
        </authorList>
    </citation>
    <scope>NUCLEOTIDE SEQUENCE [LARGE SCALE GENOMIC DNA]</scope>
    <source>
        <strain evidence="2 3">F0211</strain>
    </source>
</reference>
<organism evidence="2 3">
    <name type="scientific">Streptococcus anginosus F0211</name>
    <dbReference type="NCBI Taxonomy" id="706437"/>
    <lineage>
        <taxon>Bacteria</taxon>
        <taxon>Bacillati</taxon>
        <taxon>Bacillota</taxon>
        <taxon>Bacilli</taxon>
        <taxon>Lactobacillales</taxon>
        <taxon>Streptococcaceae</taxon>
        <taxon>Streptococcus</taxon>
        <taxon>Streptococcus anginosus group</taxon>
    </lineage>
</organism>
<evidence type="ECO:0000313" key="3">
    <source>
        <dbReference type="Proteomes" id="UP000002973"/>
    </source>
</evidence>
<name>E6J002_STRAP</name>
<feature type="transmembrane region" description="Helical" evidence="1">
    <location>
        <begin position="22"/>
        <end position="43"/>
    </location>
</feature>
<protein>
    <submittedName>
        <fullName evidence="2">Uncharacterized protein</fullName>
    </submittedName>
</protein>
<gene>
    <name evidence="2" type="ORF">HMPREF0813_00572</name>
</gene>
<evidence type="ECO:0000313" key="2">
    <source>
        <dbReference type="EMBL" id="EFU22739.1"/>
    </source>
</evidence>
<dbReference type="AlphaFoldDB" id="E6J002"/>